<keyword evidence="1" id="KW-0812">Transmembrane</keyword>
<sequence length="146" mass="15641">MQPLTKQDLYYDLAPADEKLPGHGHDGVDEAHRSTGTRSHLRRILFPALIALVALSGLVALFCLLRGHIAITAPSEIIEGILHTHAKRASGSTTSPFIRHKLYLIVIFVGLFLVVMLGFLLACCCRSRSHRGANTAAMGGGFAAAA</sequence>
<protein>
    <recommendedName>
        <fullName evidence="4">Transmembrane protein</fullName>
    </recommendedName>
</protein>
<gene>
    <name evidence="2" type="ORF">B0H16DRAFT_1780763</name>
</gene>
<evidence type="ECO:0008006" key="4">
    <source>
        <dbReference type="Google" id="ProtNLM"/>
    </source>
</evidence>
<keyword evidence="1" id="KW-1133">Transmembrane helix</keyword>
<comment type="caution">
    <text evidence="2">The sequence shown here is derived from an EMBL/GenBank/DDBJ whole genome shotgun (WGS) entry which is preliminary data.</text>
</comment>
<keyword evidence="1" id="KW-0472">Membrane</keyword>
<evidence type="ECO:0000256" key="1">
    <source>
        <dbReference type="SAM" id="Phobius"/>
    </source>
</evidence>
<dbReference type="EMBL" id="JARKIB010000189">
    <property type="protein sequence ID" value="KAJ7726130.1"/>
    <property type="molecule type" value="Genomic_DNA"/>
</dbReference>
<feature type="transmembrane region" description="Helical" evidence="1">
    <location>
        <begin position="44"/>
        <end position="65"/>
    </location>
</feature>
<keyword evidence="3" id="KW-1185">Reference proteome</keyword>
<reference evidence="2" key="1">
    <citation type="submission" date="2023-03" db="EMBL/GenBank/DDBJ databases">
        <title>Massive genome expansion in bonnet fungi (Mycena s.s.) driven by repeated elements and novel gene families across ecological guilds.</title>
        <authorList>
            <consortium name="Lawrence Berkeley National Laboratory"/>
            <person name="Harder C.B."/>
            <person name="Miyauchi S."/>
            <person name="Viragh M."/>
            <person name="Kuo A."/>
            <person name="Thoen E."/>
            <person name="Andreopoulos B."/>
            <person name="Lu D."/>
            <person name="Skrede I."/>
            <person name="Drula E."/>
            <person name="Henrissat B."/>
            <person name="Morin E."/>
            <person name="Kohler A."/>
            <person name="Barry K."/>
            <person name="LaButti K."/>
            <person name="Morin E."/>
            <person name="Salamov A."/>
            <person name="Lipzen A."/>
            <person name="Mereny Z."/>
            <person name="Hegedus B."/>
            <person name="Baldrian P."/>
            <person name="Stursova M."/>
            <person name="Weitz H."/>
            <person name="Taylor A."/>
            <person name="Grigoriev I.V."/>
            <person name="Nagy L.G."/>
            <person name="Martin F."/>
            <person name="Kauserud H."/>
        </authorList>
    </citation>
    <scope>NUCLEOTIDE SEQUENCE</scope>
    <source>
        <strain evidence="2">CBHHK182m</strain>
    </source>
</reference>
<organism evidence="2 3">
    <name type="scientific">Mycena metata</name>
    <dbReference type="NCBI Taxonomy" id="1033252"/>
    <lineage>
        <taxon>Eukaryota</taxon>
        <taxon>Fungi</taxon>
        <taxon>Dikarya</taxon>
        <taxon>Basidiomycota</taxon>
        <taxon>Agaricomycotina</taxon>
        <taxon>Agaricomycetes</taxon>
        <taxon>Agaricomycetidae</taxon>
        <taxon>Agaricales</taxon>
        <taxon>Marasmiineae</taxon>
        <taxon>Mycenaceae</taxon>
        <taxon>Mycena</taxon>
    </lineage>
</organism>
<evidence type="ECO:0000313" key="3">
    <source>
        <dbReference type="Proteomes" id="UP001215598"/>
    </source>
</evidence>
<name>A0AAD7MNW1_9AGAR</name>
<accession>A0AAD7MNW1</accession>
<evidence type="ECO:0000313" key="2">
    <source>
        <dbReference type="EMBL" id="KAJ7726130.1"/>
    </source>
</evidence>
<feature type="transmembrane region" description="Helical" evidence="1">
    <location>
        <begin position="102"/>
        <end position="122"/>
    </location>
</feature>
<dbReference type="Proteomes" id="UP001215598">
    <property type="component" value="Unassembled WGS sequence"/>
</dbReference>
<dbReference type="AlphaFoldDB" id="A0AAD7MNW1"/>
<proteinExistence type="predicted"/>